<evidence type="ECO:0000313" key="5">
    <source>
        <dbReference type="Proteomes" id="UP001139722"/>
    </source>
</evidence>
<evidence type="ECO:0000259" key="3">
    <source>
        <dbReference type="Pfam" id="PF07853"/>
    </source>
</evidence>
<protein>
    <submittedName>
        <fullName evidence="4">Membrane protein</fullName>
    </submittedName>
</protein>
<dbReference type="AlphaFoldDB" id="A0A9X2GVV0"/>
<accession>A0A9X2GVV0</accession>
<gene>
    <name evidence="4" type="ORF">BJ978_000253</name>
</gene>
<feature type="transmembrane region" description="Helical" evidence="2">
    <location>
        <begin position="92"/>
        <end position="112"/>
    </location>
</feature>
<evidence type="ECO:0000256" key="1">
    <source>
        <dbReference type="SAM" id="MobiDB-lite"/>
    </source>
</evidence>
<feature type="transmembrane region" description="Helical" evidence="2">
    <location>
        <begin position="180"/>
        <end position="204"/>
    </location>
</feature>
<evidence type="ECO:0000256" key="2">
    <source>
        <dbReference type="SAM" id="Phobius"/>
    </source>
</evidence>
<keyword evidence="5" id="KW-1185">Reference proteome</keyword>
<dbReference type="RefSeq" id="WP_156999054.1">
    <property type="nucleotide sequence ID" value="NZ_BAAANU010000053.1"/>
</dbReference>
<sequence>MTEPRPETSPEYRPEPQASTAASGPSAASGSADRRARDRRLVLAVTVWVPLTIIAVGAGILMTWLPRTPDPMVTHWGADGEPNGWMSPAGNLIAYLVISLGVLVVMAGAAWLSTRVAAKAQAELPDSGRPDAGQTDTEQANPWRSARSAALFAPAVTTAVTIVFVALTGVQLDGSEPADWVVPVIVAVGLGLGALVGVVTSFVLPAPEPGEHTSAETIAHALRAAVRLAPGERAVWTAVARAPWPVTALLVLALLLTLVPVALDPSLWAFSLVFLVVVAVLATTTAARITVDTTGLRVRTLLGLPIGRVRLDQVVVARAVDVRPSEFGGWGFRFDARGRRGIILRGGSAIEIERIGAQPFVVTVPDAENGAALLNGLVAEARGTN</sequence>
<dbReference type="EMBL" id="JAMZDY010000001">
    <property type="protein sequence ID" value="MCP2369577.1"/>
    <property type="molecule type" value="Genomic_DNA"/>
</dbReference>
<feature type="transmembrane region" description="Helical" evidence="2">
    <location>
        <begin position="242"/>
        <end position="263"/>
    </location>
</feature>
<feature type="transmembrane region" description="Helical" evidence="2">
    <location>
        <begin position="149"/>
        <end position="168"/>
    </location>
</feature>
<evidence type="ECO:0000313" key="4">
    <source>
        <dbReference type="EMBL" id="MCP2369577.1"/>
    </source>
</evidence>
<dbReference type="Proteomes" id="UP001139722">
    <property type="component" value="Unassembled WGS sequence"/>
</dbReference>
<feature type="compositionally biased region" description="Basic and acidic residues" evidence="1">
    <location>
        <begin position="1"/>
        <end position="14"/>
    </location>
</feature>
<reference evidence="4" key="1">
    <citation type="submission" date="2022-06" db="EMBL/GenBank/DDBJ databases">
        <title>Sequencing the genomes of 1000 actinobacteria strains.</title>
        <authorList>
            <person name="Klenk H.-P."/>
        </authorList>
    </citation>
    <scope>NUCLEOTIDE SEQUENCE</scope>
    <source>
        <strain evidence="4">DSM 22016</strain>
    </source>
</reference>
<dbReference type="Pfam" id="PF07853">
    <property type="entry name" value="DUF1648"/>
    <property type="match status" value="1"/>
</dbReference>
<keyword evidence="2" id="KW-1133">Transmembrane helix</keyword>
<keyword evidence="2" id="KW-0812">Transmembrane</keyword>
<dbReference type="OrthoDB" id="3178004at2"/>
<feature type="transmembrane region" description="Helical" evidence="2">
    <location>
        <begin position="41"/>
        <end position="65"/>
    </location>
</feature>
<dbReference type="InterPro" id="IPR012867">
    <property type="entry name" value="DUF1648"/>
</dbReference>
<name>A0A9X2GVV0_9MICO</name>
<comment type="caution">
    <text evidence="4">The sequence shown here is derived from an EMBL/GenBank/DDBJ whole genome shotgun (WGS) entry which is preliminary data.</text>
</comment>
<keyword evidence="2" id="KW-0472">Membrane</keyword>
<proteinExistence type="predicted"/>
<feature type="transmembrane region" description="Helical" evidence="2">
    <location>
        <begin position="269"/>
        <end position="291"/>
    </location>
</feature>
<feature type="compositionally biased region" description="Low complexity" evidence="1">
    <location>
        <begin position="18"/>
        <end position="31"/>
    </location>
</feature>
<feature type="domain" description="DUF1648" evidence="3">
    <location>
        <begin position="53"/>
        <end position="93"/>
    </location>
</feature>
<organism evidence="4 5">
    <name type="scientific">Agromyces terreus</name>
    <dbReference type="NCBI Taxonomy" id="424795"/>
    <lineage>
        <taxon>Bacteria</taxon>
        <taxon>Bacillati</taxon>
        <taxon>Actinomycetota</taxon>
        <taxon>Actinomycetes</taxon>
        <taxon>Micrococcales</taxon>
        <taxon>Microbacteriaceae</taxon>
        <taxon>Agromyces</taxon>
    </lineage>
</organism>
<feature type="region of interest" description="Disordered" evidence="1">
    <location>
        <begin position="1"/>
        <end position="33"/>
    </location>
</feature>